<keyword evidence="3" id="KW-1185">Reference proteome</keyword>
<protein>
    <recommendedName>
        <fullName evidence="4">DUF4181 domain-containing protein</fullName>
    </recommendedName>
</protein>
<name>A0A1C0YN64_9BACL</name>
<feature type="transmembrane region" description="Helical" evidence="1">
    <location>
        <begin position="100"/>
        <end position="122"/>
    </location>
</feature>
<keyword evidence="1" id="KW-1133">Transmembrane helix</keyword>
<comment type="caution">
    <text evidence="2">The sequence shown here is derived from an EMBL/GenBank/DDBJ whole genome shotgun (WGS) entry which is preliminary data.</text>
</comment>
<reference evidence="2 3" key="1">
    <citation type="submission" date="2016-07" db="EMBL/GenBank/DDBJ databases">
        <title>Caryophanon tenue genome sequencing.</title>
        <authorList>
            <person name="Verma A."/>
            <person name="Pal Y."/>
            <person name="Krishnamurthi S."/>
        </authorList>
    </citation>
    <scope>NUCLEOTIDE SEQUENCE [LARGE SCALE GENOMIC DNA]</scope>
    <source>
        <strain evidence="2 3">DSM 14152</strain>
    </source>
</reference>
<dbReference type="AlphaFoldDB" id="A0A1C0YN64"/>
<evidence type="ECO:0000313" key="2">
    <source>
        <dbReference type="EMBL" id="OCS88608.1"/>
    </source>
</evidence>
<evidence type="ECO:0008006" key="4">
    <source>
        <dbReference type="Google" id="ProtNLM"/>
    </source>
</evidence>
<feature type="transmembrane region" description="Helical" evidence="1">
    <location>
        <begin position="67"/>
        <end position="88"/>
    </location>
</feature>
<keyword evidence="1" id="KW-0812">Transmembrane</keyword>
<evidence type="ECO:0000256" key="1">
    <source>
        <dbReference type="SAM" id="Phobius"/>
    </source>
</evidence>
<organism evidence="2 3">
    <name type="scientific">Caryophanon tenue</name>
    <dbReference type="NCBI Taxonomy" id="33978"/>
    <lineage>
        <taxon>Bacteria</taxon>
        <taxon>Bacillati</taxon>
        <taxon>Bacillota</taxon>
        <taxon>Bacilli</taxon>
        <taxon>Bacillales</taxon>
        <taxon>Caryophanaceae</taxon>
        <taxon>Caryophanon</taxon>
    </lineage>
</organism>
<dbReference type="EMBL" id="MASJ01000001">
    <property type="protein sequence ID" value="OCS88608.1"/>
    <property type="molecule type" value="Genomic_DNA"/>
</dbReference>
<proteinExistence type="predicted"/>
<feature type="transmembrane region" description="Helical" evidence="1">
    <location>
        <begin position="43"/>
        <end position="61"/>
    </location>
</feature>
<dbReference type="Proteomes" id="UP000093199">
    <property type="component" value="Unassembled WGS sequence"/>
</dbReference>
<evidence type="ECO:0000313" key="3">
    <source>
        <dbReference type="Proteomes" id="UP000093199"/>
    </source>
</evidence>
<keyword evidence="1" id="KW-0472">Membrane</keyword>
<accession>A0A1C0YN64</accession>
<feature type="transmembrane region" description="Helical" evidence="1">
    <location>
        <begin position="6"/>
        <end position="22"/>
    </location>
</feature>
<dbReference type="OrthoDB" id="2968665at2"/>
<gene>
    <name evidence="2" type="ORF">A6M13_01820</name>
</gene>
<sequence>MELFIILAIVALYQWVFIPILKRKIGYERPEEPKIWYDYKTKWQLPAECAVIVLAILLVFITTPALGIWSVAFIPIAMSAILLMRGILEKKYVGYMNHHIISFIQAFALLIAFGFVFLYAVFFA</sequence>
<dbReference type="RefSeq" id="WP_066542401.1">
    <property type="nucleotide sequence ID" value="NZ_MASJ01000001.1"/>
</dbReference>